<organism evidence="4">
    <name type="scientific">Thermocrispum agreste</name>
    <dbReference type="NCBI Taxonomy" id="37925"/>
    <lineage>
        <taxon>Bacteria</taxon>
        <taxon>Bacillati</taxon>
        <taxon>Actinomycetota</taxon>
        <taxon>Actinomycetes</taxon>
        <taxon>Pseudonocardiales</taxon>
        <taxon>Pseudonocardiaceae</taxon>
        <taxon>Thermocrispum</taxon>
    </lineage>
</organism>
<evidence type="ECO:0000256" key="1">
    <source>
        <dbReference type="SAM" id="MobiDB-lite"/>
    </source>
</evidence>
<keyword evidence="2" id="KW-1133">Transmembrane helix</keyword>
<accession>A0A2W4ITP2</accession>
<evidence type="ECO:0000313" key="4">
    <source>
        <dbReference type="EMBL" id="PZM90212.1"/>
    </source>
</evidence>
<name>A0A2W4ITP2_9PSEU</name>
<feature type="transmembrane region" description="Helical" evidence="2">
    <location>
        <begin position="125"/>
        <end position="143"/>
    </location>
</feature>
<feature type="compositionally biased region" description="Basic and acidic residues" evidence="1">
    <location>
        <begin position="62"/>
        <end position="83"/>
    </location>
</feature>
<reference evidence="3 5" key="3">
    <citation type="journal article" date="2021" name="BMC Genomics">
        <title>Genome-resolved metagenome and metatranscriptome analyses of thermophilic composting reveal key bacterial players and their metabolic interactions.</title>
        <authorList>
            <person name="Braga L.P.P."/>
            <person name="Pereira R.V."/>
            <person name="Martins L.F."/>
            <person name="Moura L.M.S."/>
            <person name="Sanchez F.B."/>
            <person name="Patane J.S.L."/>
            <person name="da Silva A.M."/>
            <person name="Setubal J.C."/>
        </authorList>
    </citation>
    <scope>NUCLEOTIDE SEQUENCE [LARGE SCALE GENOMIC DNA]</scope>
    <source>
        <strain evidence="3">ZC4RG45</strain>
    </source>
</reference>
<evidence type="ECO:0000313" key="3">
    <source>
        <dbReference type="EMBL" id="MFO7193224.1"/>
    </source>
</evidence>
<proteinExistence type="predicted"/>
<comment type="caution">
    <text evidence="4">The sequence shown here is derived from an EMBL/GenBank/DDBJ whole genome shotgun (WGS) entry which is preliminary data.</text>
</comment>
<sequence length="220" mass="25486">MRFLRKGSSSTDTKDAEAPEHDEESAQPHNRRGYTPKKGRPTPSRREAEGRRRGPVPPPPKTTREAIRRNRELRKANPVSKEELKALRRERRERMLAGDERYLAPHDRGPVKAFARDCVDSRRNLLGLFMPMALVMFVSTLFPNLVVQQVITSTCMILLLAMIMEAFYNGRRITRLAREKFPKETIKGRSIGWYCFIRATQLRKLRIPRPRVKPGDEIPV</sequence>
<keyword evidence="2" id="KW-0472">Membrane</keyword>
<reference evidence="3" key="1">
    <citation type="submission" date="2018-05" db="EMBL/GenBank/DDBJ databases">
        <authorList>
            <person name="Moura L."/>
            <person name="Setubal J.C."/>
        </authorList>
    </citation>
    <scope>NUCLEOTIDE SEQUENCE</scope>
    <source>
        <strain evidence="3">ZC4RG45</strain>
    </source>
</reference>
<feature type="transmembrane region" description="Helical" evidence="2">
    <location>
        <begin position="149"/>
        <end position="168"/>
    </location>
</feature>
<dbReference type="EMBL" id="QGUI02000181">
    <property type="protein sequence ID" value="MFO7193224.1"/>
    <property type="molecule type" value="Genomic_DNA"/>
</dbReference>
<gene>
    <name evidence="3" type="ORF">DIU77_013360</name>
    <name evidence="4" type="ORF">DIU77_18200</name>
</gene>
<reference evidence="4" key="2">
    <citation type="submission" date="2018-05" db="EMBL/GenBank/DDBJ databases">
        <authorList>
            <person name="Lanie J.A."/>
            <person name="Ng W.-L."/>
            <person name="Kazmierczak K.M."/>
            <person name="Andrzejewski T.M."/>
            <person name="Davidsen T.M."/>
            <person name="Wayne K.J."/>
            <person name="Tettelin H."/>
            <person name="Glass J.I."/>
            <person name="Rusch D."/>
            <person name="Podicherti R."/>
            <person name="Tsui H.-C.T."/>
            <person name="Winkler M.E."/>
        </authorList>
    </citation>
    <scope>NUCLEOTIDE SEQUENCE</scope>
    <source>
        <strain evidence="4">ZC4RG45</strain>
    </source>
</reference>
<evidence type="ECO:0000256" key="2">
    <source>
        <dbReference type="SAM" id="Phobius"/>
    </source>
</evidence>
<protein>
    <submittedName>
        <fullName evidence="4">DUF3043 domain-containing protein</fullName>
    </submittedName>
</protein>
<reference evidence="3" key="4">
    <citation type="submission" date="2023-08" db="EMBL/GenBank/DDBJ databases">
        <authorList>
            <person name="Guima S.E.S."/>
            <person name="Martins L.F."/>
            <person name="Silva A.M."/>
            <person name="Setubal J.C."/>
        </authorList>
    </citation>
    <scope>NUCLEOTIDE SEQUENCE</scope>
    <source>
        <strain evidence="3">ZC4RG45</strain>
    </source>
</reference>
<dbReference type="Proteomes" id="UP000249324">
    <property type="component" value="Unassembled WGS sequence"/>
</dbReference>
<dbReference type="EMBL" id="QGUI01000885">
    <property type="protein sequence ID" value="PZM90212.1"/>
    <property type="molecule type" value="Genomic_DNA"/>
</dbReference>
<dbReference type="STRING" id="1111738.GCA_000427905_00680"/>
<keyword evidence="2" id="KW-0812">Transmembrane</keyword>
<feature type="region of interest" description="Disordered" evidence="1">
    <location>
        <begin position="1"/>
        <end position="83"/>
    </location>
</feature>
<feature type="compositionally biased region" description="Basic residues" evidence="1">
    <location>
        <begin position="29"/>
        <end position="40"/>
    </location>
</feature>
<dbReference type="AlphaFoldDB" id="A0A2W4ITP2"/>
<evidence type="ECO:0000313" key="5">
    <source>
        <dbReference type="Proteomes" id="UP000249324"/>
    </source>
</evidence>
<dbReference type="InterPro" id="IPR021403">
    <property type="entry name" value="DUF3043"/>
</dbReference>
<dbReference type="Pfam" id="PF11241">
    <property type="entry name" value="DUF3043"/>
    <property type="match status" value="1"/>
</dbReference>